<sequence>MKNSFKLLTLLLCVSLFGSANERETISYFDKEDSMLDLSEYISQAYGFIPLPIIITEPSIGYGGGLALVYLHDKIASRRSKTGRVLPSSISAVLYATTENGTRATGGAHIGYWQEDTIRTTTYIGSPDIFINIYNKNSAIEMNLQGFFFYQNARFRIAESNFFVGASYLYLGVDSKFELGSTIEDLSSQSSVSALGAIATYDSRDNSLSPNRGILVNAKAQMFDEAIGSDFSFQSYKAEILSYNPITPKINLDLNLIAQKITGYEERIAPYLVPYISMRGIPVMRYQGETTLSIESQLSYQFGKRFRGVAFAGAAKAFGDQILSETLSFSDAKSIYSGGLGFRYLIAKKYGLRIGIDLAKSREDKAIYIQFGTAWNGF</sequence>
<accession>A0A1W1C7Q6</accession>
<reference evidence="4" key="1">
    <citation type="submission" date="2016-10" db="EMBL/GenBank/DDBJ databases">
        <authorList>
            <person name="de Groot N.N."/>
        </authorList>
    </citation>
    <scope>NUCLEOTIDE SEQUENCE</scope>
</reference>
<evidence type="ECO:0000313" key="4">
    <source>
        <dbReference type="EMBL" id="SFV61789.1"/>
    </source>
</evidence>
<feature type="domain" description="Bacterial surface antigen (D15)" evidence="3">
    <location>
        <begin position="164"/>
        <end position="252"/>
    </location>
</feature>
<dbReference type="Pfam" id="PF01103">
    <property type="entry name" value="Omp85"/>
    <property type="match status" value="1"/>
</dbReference>
<dbReference type="EMBL" id="FPHC01000064">
    <property type="protein sequence ID" value="SFV61789.1"/>
    <property type="molecule type" value="Genomic_DNA"/>
</dbReference>
<comment type="subcellular location">
    <subcellularLocation>
        <location evidence="1">Membrane</location>
    </subcellularLocation>
</comment>
<organism evidence="4">
    <name type="scientific">hydrothermal vent metagenome</name>
    <dbReference type="NCBI Taxonomy" id="652676"/>
    <lineage>
        <taxon>unclassified sequences</taxon>
        <taxon>metagenomes</taxon>
        <taxon>ecological metagenomes</taxon>
    </lineage>
</organism>
<dbReference type="Gene3D" id="2.40.160.50">
    <property type="entry name" value="membrane protein fhac: a member of the omp85/tpsb transporter family"/>
    <property type="match status" value="1"/>
</dbReference>
<keyword evidence="2" id="KW-0472">Membrane</keyword>
<evidence type="ECO:0000256" key="1">
    <source>
        <dbReference type="ARBA" id="ARBA00004370"/>
    </source>
</evidence>
<proteinExistence type="predicted"/>
<dbReference type="AlphaFoldDB" id="A0A1W1C7Q6"/>
<evidence type="ECO:0000259" key="3">
    <source>
        <dbReference type="Pfam" id="PF01103"/>
    </source>
</evidence>
<protein>
    <submittedName>
        <fullName evidence="4">Outer membrane protein/protective antigen OMA87</fullName>
    </submittedName>
</protein>
<dbReference type="GO" id="GO:0019867">
    <property type="term" value="C:outer membrane"/>
    <property type="evidence" value="ECO:0007669"/>
    <property type="project" value="InterPro"/>
</dbReference>
<dbReference type="InterPro" id="IPR000184">
    <property type="entry name" value="Bac_surfAg_D15"/>
</dbReference>
<gene>
    <name evidence="4" type="ORF">MNB_SV-6-1023</name>
</gene>
<name>A0A1W1C7Q6_9ZZZZ</name>
<evidence type="ECO:0000256" key="2">
    <source>
        <dbReference type="ARBA" id="ARBA00023136"/>
    </source>
</evidence>